<evidence type="ECO:0000259" key="8">
    <source>
        <dbReference type="PROSITE" id="PS50104"/>
    </source>
</evidence>
<dbReference type="EC" id="3.2.2.6" evidence="1"/>
<dbReference type="Gene3D" id="3.40.50.300">
    <property type="entry name" value="P-loop containing nucleotide triphosphate hydrolases"/>
    <property type="match status" value="1"/>
</dbReference>
<dbReference type="SUPFAM" id="SSF52540">
    <property type="entry name" value="P-loop containing nucleoside triphosphate hydrolases"/>
    <property type="match status" value="1"/>
</dbReference>
<dbReference type="Pfam" id="PF23286">
    <property type="entry name" value="LRR_13"/>
    <property type="match status" value="1"/>
</dbReference>
<evidence type="ECO:0000256" key="1">
    <source>
        <dbReference type="ARBA" id="ARBA00011982"/>
    </source>
</evidence>
<dbReference type="Gramene" id="C.cajan_15549.t">
    <property type="protein sequence ID" value="C.cajan_15549.t"/>
    <property type="gene ID" value="C.cajan_15549"/>
</dbReference>
<evidence type="ECO:0000256" key="7">
    <source>
        <dbReference type="ARBA" id="ARBA00047304"/>
    </source>
</evidence>
<evidence type="ECO:0000256" key="3">
    <source>
        <dbReference type="ARBA" id="ARBA00022737"/>
    </source>
</evidence>
<dbReference type="InterPro" id="IPR058546">
    <property type="entry name" value="RPS4B/Roq1-like_LRR"/>
</dbReference>
<dbReference type="InterPro" id="IPR042197">
    <property type="entry name" value="Apaf_helical"/>
</dbReference>
<dbReference type="Proteomes" id="UP000075243">
    <property type="component" value="Chromosome 8"/>
</dbReference>
<dbReference type="FunFam" id="1.10.8.430:FF:000002">
    <property type="entry name" value="Disease resistance protein (TIR-NBS-LRR class)"/>
    <property type="match status" value="1"/>
</dbReference>
<dbReference type="InterPro" id="IPR058192">
    <property type="entry name" value="WHD_ROQ1-like"/>
</dbReference>
<dbReference type="InterPro" id="IPR045344">
    <property type="entry name" value="C-JID"/>
</dbReference>
<name>A0A151T389_CAJCA</name>
<keyword evidence="3" id="KW-0677">Repeat</keyword>
<dbReference type="SUPFAM" id="SSF46785">
    <property type="entry name" value="Winged helix' DNA-binding domain"/>
    <property type="match status" value="1"/>
</dbReference>
<dbReference type="Gene3D" id="1.10.8.430">
    <property type="entry name" value="Helical domain of apoptotic protease-activating factors"/>
    <property type="match status" value="1"/>
</dbReference>
<dbReference type="PANTHER" id="PTHR11017">
    <property type="entry name" value="LEUCINE-RICH REPEAT-CONTAINING PROTEIN"/>
    <property type="match status" value="1"/>
</dbReference>
<evidence type="ECO:0000256" key="2">
    <source>
        <dbReference type="ARBA" id="ARBA00022614"/>
    </source>
</evidence>
<dbReference type="Pfam" id="PF23282">
    <property type="entry name" value="WHD_ROQ1"/>
    <property type="match status" value="1"/>
</dbReference>
<keyword evidence="5" id="KW-0611">Plant defense</keyword>
<dbReference type="Gene3D" id="3.80.10.10">
    <property type="entry name" value="Ribonuclease Inhibitor"/>
    <property type="match status" value="3"/>
</dbReference>
<dbReference type="InterPro" id="IPR035897">
    <property type="entry name" value="Toll_tir_struct_dom_sf"/>
</dbReference>
<dbReference type="InterPro" id="IPR036390">
    <property type="entry name" value="WH_DNA-bd_sf"/>
</dbReference>
<dbReference type="GO" id="GO:0043531">
    <property type="term" value="F:ADP binding"/>
    <property type="evidence" value="ECO:0007669"/>
    <property type="project" value="InterPro"/>
</dbReference>
<dbReference type="InterPro" id="IPR027417">
    <property type="entry name" value="P-loop_NTPase"/>
</dbReference>
<dbReference type="SMART" id="SM00255">
    <property type="entry name" value="TIR"/>
    <property type="match status" value="1"/>
</dbReference>
<dbReference type="Pfam" id="PF01582">
    <property type="entry name" value="TIR"/>
    <property type="match status" value="1"/>
</dbReference>
<dbReference type="InterPro" id="IPR044974">
    <property type="entry name" value="Disease_R_plants"/>
</dbReference>
<evidence type="ECO:0000256" key="5">
    <source>
        <dbReference type="ARBA" id="ARBA00022821"/>
    </source>
</evidence>
<dbReference type="FunFam" id="3.40.50.10140:FF:000007">
    <property type="entry name" value="Disease resistance protein (TIR-NBS-LRR class)"/>
    <property type="match status" value="1"/>
</dbReference>
<dbReference type="InterPro" id="IPR000157">
    <property type="entry name" value="TIR_dom"/>
</dbReference>
<dbReference type="Pfam" id="PF20160">
    <property type="entry name" value="C-JID"/>
    <property type="match status" value="1"/>
</dbReference>
<dbReference type="AlphaFoldDB" id="A0A151T389"/>
<dbReference type="PRINTS" id="PR00364">
    <property type="entry name" value="DISEASERSIST"/>
</dbReference>
<protein>
    <recommendedName>
        <fullName evidence="1">ADP-ribosyl cyclase/cyclic ADP-ribose hydrolase</fullName>
        <ecNumber evidence="1">3.2.2.6</ecNumber>
    </recommendedName>
</protein>
<dbReference type="Gene3D" id="3.40.50.10140">
    <property type="entry name" value="Toll/interleukin-1 receptor homology (TIR) domain"/>
    <property type="match status" value="1"/>
</dbReference>
<dbReference type="Pfam" id="PF00931">
    <property type="entry name" value="NB-ARC"/>
    <property type="match status" value="1"/>
</dbReference>
<evidence type="ECO:0000256" key="4">
    <source>
        <dbReference type="ARBA" id="ARBA00022801"/>
    </source>
</evidence>
<feature type="domain" description="TIR" evidence="8">
    <location>
        <begin position="17"/>
        <end position="180"/>
    </location>
</feature>
<keyword evidence="10" id="KW-1185">Reference proteome</keyword>
<evidence type="ECO:0000313" key="10">
    <source>
        <dbReference type="Proteomes" id="UP000075243"/>
    </source>
</evidence>
<gene>
    <name evidence="9" type="ORF">KK1_015998</name>
</gene>
<dbReference type="EMBL" id="CM003610">
    <property type="protein sequence ID" value="KYP61504.1"/>
    <property type="molecule type" value="Genomic_DNA"/>
</dbReference>
<comment type="catalytic activity">
    <reaction evidence="7">
        <text>NAD(+) + H2O = ADP-D-ribose + nicotinamide + H(+)</text>
        <dbReference type="Rhea" id="RHEA:16301"/>
        <dbReference type="ChEBI" id="CHEBI:15377"/>
        <dbReference type="ChEBI" id="CHEBI:15378"/>
        <dbReference type="ChEBI" id="CHEBI:17154"/>
        <dbReference type="ChEBI" id="CHEBI:57540"/>
        <dbReference type="ChEBI" id="CHEBI:57967"/>
        <dbReference type="EC" id="3.2.2.6"/>
    </reaction>
    <physiologicalReaction direction="left-to-right" evidence="7">
        <dbReference type="Rhea" id="RHEA:16302"/>
    </physiologicalReaction>
</comment>
<sequence length="1169" mass="134025">MSGSESYSSIVVSPPLIKHDVFLSFRGEDTRDNFISHLYAELCRKKIDTYIDNRLDRGEEISPALHNAIEDSMIYVLVFSEHYACSTWCLDELTKILECKKRYGRDVIPVFYKVDPSSVRNQRENYAEAFEKHEKRFKEKVHAWKAVLTEAAGLSGWDSQVTRPEYTLVAEIVKDILSKLNRSSICDLQGGIVGINNHIARIQNLLKLESPDIRIIGIWGMGGIGKTTIARHICHKFALQFCSSSLILNSQKEIEKHGVEHTRNKYSSELLEEEEHTSSGSRFLIKRLKRAKVLLIVDDVNNSDHLKDLIGGHDNFGPGSRIIVTSRDVQVLKNAEADEIYEVKEMDFQDSLKLFSLNAFKQNHPIETYMELSIKVLNYAKGIPLALKVLGSFLYGRTKEAWESALQKLKMSPKPEIFNVLKLSYDGLDEQQKDVFLDIACFYRGHEEIVVAEMLDSCGFCADIEMDVLKDRCLISILEGRIVMHDLIQEMGQKVVREQCGNNPEKCSRLWKVEEIYDVLSENKGSDAIQCIFLDICKIEEVHLHAKTFKSMSNMRVLHFYKSPDYYWKYSNVFLQSSIESLPGGLKILHWDDFPQAYLPQNFCPKHLVRLEMRHCKLEQLWERDQHLSKLKRLDLSESRELIRLPDLCLLPNIEEIILSDYVPWYHKFEEATNNINKVYDEMLREGLSSIFSTLNKLCWLDLSHCQSLTTLSFDLSEFKFLKRLYLRGCSNLRNFPQIKGRMENLAELILDKTAIQELPTSLCHLVGLEELSLHSCTRLEIIPSSIGSLTKLSKLGLTYCESLETLPSNIFKLKLTKLNLHGCSMLRTFPEILEPTKSFADINLTKTAIKELPSSFENLVGLRILRLIMCIDLESLPNSIVNLNLLSELDCSGCAKLTEIPSDIGRLSLLRKLSVQESGIVNLPQSIFHLSCLKSLDLSDCKNLQCIPQLPPFLKQLLAYDCPSIKRVMPNSRIQIPSDSKEGIFKFHLTNSQQLDPSARVNIVDVAWLKITDNAYRSVFFYFPGSEVPHWFPCRAEGHSVTINTDSLNLCNDDRIIGFALCFTFGLFDTDDFLGRYGYFNFGLKFESHDATHILPDNDELRSGLYWKGRKRIVDQDHTLLWKYNLESPGMSRMLSHAQSFTFEISIPRFFKSNVTVKECGVCPLYNK</sequence>
<evidence type="ECO:0000313" key="9">
    <source>
        <dbReference type="EMBL" id="KYP61504.1"/>
    </source>
</evidence>
<evidence type="ECO:0000256" key="6">
    <source>
        <dbReference type="ARBA" id="ARBA00023027"/>
    </source>
</evidence>
<dbReference type="PANTHER" id="PTHR11017:SF568">
    <property type="entry name" value="ADP-RIBOSYL CYCLASE_CYCLIC ADP-RIBOSE HYDROLASE"/>
    <property type="match status" value="1"/>
</dbReference>
<dbReference type="InterPro" id="IPR002182">
    <property type="entry name" value="NB-ARC"/>
</dbReference>
<dbReference type="GO" id="GO:0006952">
    <property type="term" value="P:defense response"/>
    <property type="evidence" value="ECO:0007669"/>
    <property type="project" value="UniProtKB-KW"/>
</dbReference>
<dbReference type="PROSITE" id="PS50104">
    <property type="entry name" value="TIR"/>
    <property type="match status" value="1"/>
</dbReference>
<dbReference type="SUPFAM" id="SSF52200">
    <property type="entry name" value="Toll/Interleukin receptor TIR domain"/>
    <property type="match status" value="1"/>
</dbReference>
<reference evidence="9 10" key="1">
    <citation type="journal article" date="2012" name="Nat. Biotechnol.">
        <title>Draft genome sequence of pigeonpea (Cajanus cajan), an orphan legume crop of resource-poor farmers.</title>
        <authorList>
            <person name="Varshney R.K."/>
            <person name="Chen W."/>
            <person name="Li Y."/>
            <person name="Bharti A.K."/>
            <person name="Saxena R.K."/>
            <person name="Schlueter J.A."/>
            <person name="Donoghue M.T."/>
            <person name="Azam S."/>
            <person name="Fan G."/>
            <person name="Whaley A.M."/>
            <person name="Farmer A.D."/>
            <person name="Sheridan J."/>
            <person name="Iwata A."/>
            <person name="Tuteja R."/>
            <person name="Penmetsa R.V."/>
            <person name="Wu W."/>
            <person name="Upadhyaya H.D."/>
            <person name="Yang S.P."/>
            <person name="Shah T."/>
            <person name="Saxena K.B."/>
            <person name="Michael T."/>
            <person name="McCombie W.R."/>
            <person name="Yang B."/>
            <person name="Zhang G."/>
            <person name="Yang H."/>
            <person name="Wang J."/>
            <person name="Spillane C."/>
            <person name="Cook D.R."/>
            <person name="May G.D."/>
            <person name="Xu X."/>
            <person name="Jackson S.A."/>
        </authorList>
    </citation>
    <scope>NUCLEOTIDE SEQUENCE [LARGE SCALE GENOMIC DNA]</scope>
    <source>
        <strain evidence="10">cv. Asha</strain>
    </source>
</reference>
<dbReference type="OMA" id="IMEDMEC"/>
<accession>A0A151T389</accession>
<dbReference type="GO" id="GO:0061809">
    <property type="term" value="F:NAD+ nucleosidase activity, cyclic ADP-ribose generating"/>
    <property type="evidence" value="ECO:0007669"/>
    <property type="project" value="UniProtKB-EC"/>
</dbReference>
<keyword evidence="6" id="KW-0520">NAD</keyword>
<keyword evidence="2" id="KW-0433">Leucine-rich repeat</keyword>
<dbReference type="InterPro" id="IPR032675">
    <property type="entry name" value="LRR_dom_sf"/>
</dbReference>
<dbReference type="GO" id="GO:0007165">
    <property type="term" value="P:signal transduction"/>
    <property type="evidence" value="ECO:0007669"/>
    <property type="project" value="InterPro"/>
</dbReference>
<dbReference type="SUPFAM" id="SSF52058">
    <property type="entry name" value="L domain-like"/>
    <property type="match status" value="2"/>
</dbReference>
<proteinExistence type="predicted"/>
<organism evidence="9 10">
    <name type="scientific">Cajanus cajan</name>
    <name type="common">Pigeon pea</name>
    <name type="synonym">Cajanus indicus</name>
    <dbReference type="NCBI Taxonomy" id="3821"/>
    <lineage>
        <taxon>Eukaryota</taxon>
        <taxon>Viridiplantae</taxon>
        <taxon>Streptophyta</taxon>
        <taxon>Embryophyta</taxon>
        <taxon>Tracheophyta</taxon>
        <taxon>Spermatophyta</taxon>
        <taxon>Magnoliopsida</taxon>
        <taxon>eudicotyledons</taxon>
        <taxon>Gunneridae</taxon>
        <taxon>Pentapetalae</taxon>
        <taxon>rosids</taxon>
        <taxon>fabids</taxon>
        <taxon>Fabales</taxon>
        <taxon>Fabaceae</taxon>
        <taxon>Papilionoideae</taxon>
        <taxon>50 kb inversion clade</taxon>
        <taxon>NPAAA clade</taxon>
        <taxon>indigoferoid/millettioid clade</taxon>
        <taxon>Phaseoleae</taxon>
        <taxon>Cajanus</taxon>
    </lineage>
</organism>
<keyword evidence="4" id="KW-0378">Hydrolase</keyword>